<evidence type="ECO:0000313" key="10">
    <source>
        <dbReference type="EMBL" id="GGB17922.1"/>
    </source>
</evidence>
<evidence type="ECO:0000256" key="2">
    <source>
        <dbReference type="ARBA" id="ARBA00014569"/>
    </source>
</evidence>
<dbReference type="PROSITE" id="PS51762">
    <property type="entry name" value="GH16_2"/>
    <property type="match status" value="1"/>
</dbReference>
<dbReference type="Pfam" id="PF00722">
    <property type="entry name" value="Glyco_hydro_16"/>
    <property type="match status" value="1"/>
</dbReference>
<dbReference type="InterPro" id="IPR000757">
    <property type="entry name" value="Beta-glucanase-like"/>
</dbReference>
<evidence type="ECO:0000256" key="6">
    <source>
        <dbReference type="ARBA" id="ARBA00029771"/>
    </source>
</evidence>
<dbReference type="PANTHER" id="PTHR31062">
    <property type="entry name" value="XYLOGLUCAN ENDOTRANSGLUCOSYLASE/HYDROLASE PROTEIN 8-RELATED"/>
    <property type="match status" value="1"/>
</dbReference>
<keyword evidence="8" id="KW-0732">Signal</keyword>
<dbReference type="InterPro" id="IPR044791">
    <property type="entry name" value="Beta-glucanase/XTH"/>
</dbReference>
<reference evidence="11" key="1">
    <citation type="journal article" date="2019" name="Int. J. Syst. Evol. Microbiol.">
        <title>The Global Catalogue of Microorganisms (GCM) 10K type strain sequencing project: providing services to taxonomists for standard genome sequencing and annotation.</title>
        <authorList>
            <consortium name="The Broad Institute Genomics Platform"/>
            <consortium name="The Broad Institute Genome Sequencing Center for Infectious Disease"/>
            <person name="Wu L."/>
            <person name="Ma J."/>
        </authorList>
    </citation>
    <scope>NUCLEOTIDE SEQUENCE [LARGE SCALE GENOMIC DNA]</scope>
    <source>
        <strain evidence="11">CGMCC 1.10131</strain>
    </source>
</reference>
<dbReference type="Proteomes" id="UP000651977">
    <property type="component" value="Unassembled WGS sequence"/>
</dbReference>
<dbReference type="SUPFAM" id="SSF49899">
    <property type="entry name" value="Concanavalin A-like lectins/glucanases"/>
    <property type="match status" value="1"/>
</dbReference>
<dbReference type="InterPro" id="IPR013320">
    <property type="entry name" value="ConA-like_dom_sf"/>
</dbReference>
<dbReference type="InterPro" id="IPR008263">
    <property type="entry name" value="GH16_AS"/>
</dbReference>
<evidence type="ECO:0000256" key="8">
    <source>
        <dbReference type="SAM" id="SignalP"/>
    </source>
</evidence>
<dbReference type="EMBL" id="BMDY01000025">
    <property type="protein sequence ID" value="GGB17922.1"/>
    <property type="molecule type" value="Genomic_DNA"/>
</dbReference>
<dbReference type="PROSITE" id="PS01034">
    <property type="entry name" value="GH16_1"/>
    <property type="match status" value="1"/>
</dbReference>
<evidence type="ECO:0000256" key="4">
    <source>
        <dbReference type="ARBA" id="ARBA00023295"/>
    </source>
</evidence>
<comment type="caution">
    <text evidence="10">The sequence shown here is derived from an EMBL/GenBank/DDBJ whole genome shotgun (WGS) entry which is preliminary data.</text>
</comment>
<proteinExistence type="inferred from homology"/>
<protein>
    <recommendedName>
        <fullName evidence="2">Beta-glucanase</fullName>
    </recommendedName>
    <alternativeName>
        <fullName evidence="7">1,3-1,4-beta-D-glucan 4-glucanohydrolase</fullName>
    </alternativeName>
    <alternativeName>
        <fullName evidence="6">Endo-beta-1,3-1,4 glucanase</fullName>
    </alternativeName>
    <alternativeName>
        <fullName evidence="5">Lichenase</fullName>
    </alternativeName>
</protein>
<evidence type="ECO:0000259" key="9">
    <source>
        <dbReference type="PROSITE" id="PS51762"/>
    </source>
</evidence>
<name>A0ABQ1I5Q2_9ALTE</name>
<feature type="chain" id="PRO_5046220063" description="Beta-glucanase" evidence="8">
    <location>
        <begin position="21"/>
        <end position="267"/>
    </location>
</feature>
<evidence type="ECO:0000256" key="7">
    <source>
        <dbReference type="ARBA" id="ARBA00031665"/>
    </source>
</evidence>
<accession>A0ABQ1I5Q2</accession>
<dbReference type="Gene3D" id="2.60.120.200">
    <property type="match status" value="1"/>
</dbReference>
<comment type="similarity">
    <text evidence="1">Belongs to the glycosyl hydrolase 16 family.</text>
</comment>
<evidence type="ECO:0000313" key="11">
    <source>
        <dbReference type="Proteomes" id="UP000651977"/>
    </source>
</evidence>
<evidence type="ECO:0000256" key="3">
    <source>
        <dbReference type="ARBA" id="ARBA00022801"/>
    </source>
</evidence>
<organism evidence="10 11">
    <name type="scientific">Agarivorans gilvus</name>
    <dbReference type="NCBI Taxonomy" id="680279"/>
    <lineage>
        <taxon>Bacteria</taxon>
        <taxon>Pseudomonadati</taxon>
        <taxon>Pseudomonadota</taxon>
        <taxon>Gammaproteobacteria</taxon>
        <taxon>Alteromonadales</taxon>
        <taxon>Alteromonadaceae</taxon>
        <taxon>Agarivorans</taxon>
    </lineage>
</organism>
<keyword evidence="11" id="KW-1185">Reference proteome</keyword>
<dbReference type="RefSeq" id="WP_055733980.1">
    <property type="nucleotide sequence ID" value="NZ_BMDY01000025.1"/>
</dbReference>
<gene>
    <name evidence="10" type="ORF">GCM10007414_34180</name>
</gene>
<feature type="domain" description="GH16" evidence="9">
    <location>
        <begin position="1"/>
        <end position="210"/>
    </location>
</feature>
<evidence type="ECO:0000256" key="1">
    <source>
        <dbReference type="ARBA" id="ARBA00006865"/>
    </source>
</evidence>
<evidence type="ECO:0000256" key="5">
    <source>
        <dbReference type="ARBA" id="ARBA00029722"/>
    </source>
</evidence>
<keyword evidence="3" id="KW-0378">Hydrolase</keyword>
<sequence>MKKTCLLVVLSSALCFNAIAEPANQDTLAQTGSLNRSDKALFGAEVFSLDKVLYGKFVTRMKLVSAPGVVSSFFTYDDESWQGEGRPWREIDFEVIGKHPEQLQTNMITGKLNKRIHSEKIHKLPQVNEFVEYTLIWTPNDIIWQVNGETVRHDTAENSKQVRDMRNTPQSYRSNIWISAAADWVGKFNPQSLPLHQKIDWMEYYEYKDNGEFSLAWRDDFNSFDEKRWGKGDWGFESNLVTFSPKNAKIVDGKLILSLTAEDASAK</sequence>
<feature type="signal peptide" evidence="8">
    <location>
        <begin position="1"/>
        <end position="20"/>
    </location>
</feature>
<keyword evidence="4" id="KW-0326">Glycosidase</keyword>